<accession>A0A316UHD9</accession>
<feature type="transmembrane region" description="Helical" evidence="5">
    <location>
        <begin position="96"/>
        <end position="114"/>
    </location>
</feature>
<feature type="non-terminal residue" evidence="7">
    <location>
        <position position="235"/>
    </location>
</feature>
<dbReference type="RefSeq" id="XP_025359359.1">
    <property type="nucleotide sequence ID" value="XM_025504195.1"/>
</dbReference>
<feature type="transmembrane region" description="Helical" evidence="5">
    <location>
        <begin position="7"/>
        <end position="30"/>
    </location>
</feature>
<dbReference type="InterPro" id="IPR050911">
    <property type="entry name" value="DRAM/TMEM150_Autophagy_Mod"/>
</dbReference>
<evidence type="ECO:0000313" key="8">
    <source>
        <dbReference type="Proteomes" id="UP000245884"/>
    </source>
</evidence>
<dbReference type="Proteomes" id="UP000245884">
    <property type="component" value="Unassembled WGS sequence"/>
</dbReference>
<protein>
    <recommendedName>
        <fullName evidence="6">CWH43-like N-terminal domain-containing protein</fullName>
    </recommendedName>
</protein>
<evidence type="ECO:0000256" key="2">
    <source>
        <dbReference type="ARBA" id="ARBA00022692"/>
    </source>
</evidence>
<keyword evidence="4 5" id="KW-0472">Membrane</keyword>
<keyword evidence="8" id="KW-1185">Reference proteome</keyword>
<evidence type="ECO:0000256" key="3">
    <source>
        <dbReference type="ARBA" id="ARBA00022989"/>
    </source>
</evidence>
<name>A0A316UHD9_9BASI</name>
<dbReference type="AlphaFoldDB" id="A0A316UHD9"/>
<organism evidence="7 8">
    <name type="scientific">Jaminaea rosea</name>
    <dbReference type="NCBI Taxonomy" id="1569628"/>
    <lineage>
        <taxon>Eukaryota</taxon>
        <taxon>Fungi</taxon>
        <taxon>Dikarya</taxon>
        <taxon>Basidiomycota</taxon>
        <taxon>Ustilaginomycotina</taxon>
        <taxon>Exobasidiomycetes</taxon>
        <taxon>Microstromatales</taxon>
        <taxon>Microstromatales incertae sedis</taxon>
        <taxon>Jaminaea</taxon>
    </lineage>
</organism>
<dbReference type="Pfam" id="PF10277">
    <property type="entry name" value="Frag1"/>
    <property type="match status" value="1"/>
</dbReference>
<comment type="subcellular location">
    <subcellularLocation>
        <location evidence="1">Endomembrane system</location>
        <topology evidence="1">Multi-pass membrane protein</topology>
    </subcellularLocation>
</comment>
<feature type="transmembrane region" description="Helical" evidence="5">
    <location>
        <begin position="126"/>
        <end position="147"/>
    </location>
</feature>
<sequence length="235" mass="26544">MLWIHYWAFLLPVITTAVWLVDIIGLLVLWSRDGFPQYVESDASFVFISDVGAVHNTWFIIFSVLTGVFFIATMATERYLRSTRRIPGSIKKRQTIYDIFCVFFAVLGALFLGLLSGFNDQDYPQIHWSCALLFIVCTGLAVLFQILELFSLAHHQPNSIRHLKWAAVFKATLLIAAFVVLVVFVGLYAECRGDAPTFATNTHCDHVVSGAAACEWICGFLLTFFWASMTVDLWP</sequence>
<gene>
    <name evidence="7" type="ORF">BDZ90DRAFT_214552</name>
</gene>
<dbReference type="GO" id="GO:0005886">
    <property type="term" value="C:plasma membrane"/>
    <property type="evidence" value="ECO:0007669"/>
    <property type="project" value="TreeGrafter"/>
</dbReference>
<dbReference type="PANTHER" id="PTHR21324:SF2">
    <property type="entry name" value="EG:22E5.9 PROTEIN"/>
    <property type="match status" value="1"/>
</dbReference>
<dbReference type="PANTHER" id="PTHR21324">
    <property type="entry name" value="FASTING-INDUCIBLE INTEGRAL MEMBRANE PROTEIN TM6P1-RELATED"/>
    <property type="match status" value="1"/>
</dbReference>
<evidence type="ECO:0000256" key="5">
    <source>
        <dbReference type="SAM" id="Phobius"/>
    </source>
</evidence>
<dbReference type="InterPro" id="IPR019402">
    <property type="entry name" value="CWH43_N"/>
</dbReference>
<dbReference type="EMBL" id="KZ819679">
    <property type="protein sequence ID" value="PWN24747.1"/>
    <property type="molecule type" value="Genomic_DNA"/>
</dbReference>
<feature type="transmembrane region" description="Helical" evidence="5">
    <location>
        <begin position="57"/>
        <end position="75"/>
    </location>
</feature>
<dbReference type="GO" id="GO:0012505">
    <property type="term" value="C:endomembrane system"/>
    <property type="evidence" value="ECO:0007669"/>
    <property type="project" value="UniProtKB-SubCell"/>
</dbReference>
<dbReference type="STRING" id="1569628.A0A316UHD9"/>
<evidence type="ECO:0000256" key="4">
    <source>
        <dbReference type="ARBA" id="ARBA00023136"/>
    </source>
</evidence>
<feature type="transmembrane region" description="Helical" evidence="5">
    <location>
        <begin position="167"/>
        <end position="188"/>
    </location>
</feature>
<keyword evidence="2 5" id="KW-0812">Transmembrane</keyword>
<reference evidence="7 8" key="1">
    <citation type="journal article" date="2018" name="Mol. Biol. Evol.">
        <title>Broad Genomic Sampling Reveals a Smut Pathogenic Ancestry of the Fungal Clade Ustilaginomycotina.</title>
        <authorList>
            <person name="Kijpornyongpan T."/>
            <person name="Mondo S.J."/>
            <person name="Barry K."/>
            <person name="Sandor L."/>
            <person name="Lee J."/>
            <person name="Lipzen A."/>
            <person name="Pangilinan J."/>
            <person name="LaButti K."/>
            <person name="Hainaut M."/>
            <person name="Henrissat B."/>
            <person name="Grigoriev I.V."/>
            <person name="Spatafora J.W."/>
            <person name="Aime M.C."/>
        </authorList>
    </citation>
    <scope>NUCLEOTIDE SEQUENCE [LARGE SCALE GENOMIC DNA]</scope>
    <source>
        <strain evidence="7 8">MCA 5214</strain>
    </source>
</reference>
<evidence type="ECO:0000313" key="7">
    <source>
        <dbReference type="EMBL" id="PWN24747.1"/>
    </source>
</evidence>
<evidence type="ECO:0000256" key="1">
    <source>
        <dbReference type="ARBA" id="ARBA00004127"/>
    </source>
</evidence>
<feature type="domain" description="CWH43-like N-terminal" evidence="6">
    <location>
        <begin position="8"/>
        <end position="235"/>
    </location>
</feature>
<dbReference type="OrthoDB" id="10032492at2759"/>
<feature type="transmembrane region" description="Helical" evidence="5">
    <location>
        <begin position="208"/>
        <end position="227"/>
    </location>
</feature>
<keyword evidence="3 5" id="KW-1133">Transmembrane helix</keyword>
<proteinExistence type="predicted"/>
<dbReference type="GeneID" id="37026018"/>
<evidence type="ECO:0000259" key="6">
    <source>
        <dbReference type="Pfam" id="PF10277"/>
    </source>
</evidence>